<evidence type="ECO:0000313" key="1">
    <source>
        <dbReference type="EMBL" id="MBK1660850.1"/>
    </source>
</evidence>
<proteinExistence type="predicted"/>
<sequence>MPDSVKREHQAERLQAIRLRFTINTYLEDQGITTPAAIGAATGLPPAEAARLLSRRQWREGDVTALKAVAAHLGLAVSLEGLDPWAEKGRGR</sequence>
<dbReference type="EMBL" id="NRSG01000219">
    <property type="protein sequence ID" value="MBK1660850.1"/>
    <property type="molecule type" value="Genomic_DNA"/>
</dbReference>
<comment type="caution">
    <text evidence="1">The sequence shown here is derived from an EMBL/GenBank/DDBJ whole genome shotgun (WGS) entry which is preliminary data.</text>
</comment>
<gene>
    <name evidence="1" type="ORF">CKO45_21755</name>
</gene>
<evidence type="ECO:0000313" key="2">
    <source>
        <dbReference type="Proteomes" id="UP000697995"/>
    </source>
</evidence>
<dbReference type="RefSeq" id="WP_133222234.1">
    <property type="nucleotide sequence ID" value="NZ_NRSG01000219.1"/>
</dbReference>
<reference evidence="1 2" key="1">
    <citation type="journal article" date="2020" name="Microorganisms">
        <title>Osmotic Adaptation and Compatible Solute Biosynthesis of Phototrophic Bacteria as Revealed from Genome Analyses.</title>
        <authorList>
            <person name="Imhoff J.F."/>
            <person name="Rahn T."/>
            <person name="Kunzel S."/>
            <person name="Keller A."/>
            <person name="Neulinger S.C."/>
        </authorList>
    </citation>
    <scope>NUCLEOTIDE SEQUENCE [LARGE SCALE GENOMIC DNA]</scope>
    <source>
        <strain evidence="1 2">DSM 15382</strain>
    </source>
</reference>
<name>A0ABS1D330_9PROT</name>
<accession>A0ABS1D330</accession>
<organism evidence="1 2">
    <name type="scientific">Paracraurococcus ruber</name>
    <dbReference type="NCBI Taxonomy" id="77675"/>
    <lineage>
        <taxon>Bacteria</taxon>
        <taxon>Pseudomonadati</taxon>
        <taxon>Pseudomonadota</taxon>
        <taxon>Alphaproteobacteria</taxon>
        <taxon>Acetobacterales</taxon>
        <taxon>Roseomonadaceae</taxon>
        <taxon>Paracraurococcus</taxon>
    </lineage>
</organism>
<keyword evidence="2" id="KW-1185">Reference proteome</keyword>
<dbReference type="Proteomes" id="UP000697995">
    <property type="component" value="Unassembled WGS sequence"/>
</dbReference>
<evidence type="ECO:0008006" key="3">
    <source>
        <dbReference type="Google" id="ProtNLM"/>
    </source>
</evidence>
<protein>
    <recommendedName>
        <fullName evidence="3">XRE family transcriptional regulator</fullName>
    </recommendedName>
</protein>